<proteinExistence type="predicted"/>
<keyword evidence="1" id="KW-0343">GTPase activation</keyword>
<evidence type="ECO:0000313" key="5">
    <source>
        <dbReference type="Proteomes" id="UP000305067"/>
    </source>
</evidence>
<feature type="compositionally biased region" description="Polar residues" evidence="2">
    <location>
        <begin position="949"/>
        <end position="962"/>
    </location>
</feature>
<dbReference type="InterPro" id="IPR016024">
    <property type="entry name" value="ARM-type_fold"/>
</dbReference>
<gene>
    <name evidence="4" type="ORF">BDV98DRAFT_575302</name>
</gene>
<feature type="region of interest" description="Disordered" evidence="2">
    <location>
        <begin position="921"/>
        <end position="976"/>
    </location>
</feature>
<dbReference type="Gene3D" id="3.40.50.11210">
    <property type="entry name" value="Rap/Ran-GAP"/>
    <property type="match status" value="1"/>
</dbReference>
<keyword evidence="5" id="KW-1185">Reference proteome</keyword>
<dbReference type="STRING" id="1884261.A0A5C3Q4K0"/>
<feature type="region of interest" description="Disordered" evidence="2">
    <location>
        <begin position="274"/>
        <end position="295"/>
    </location>
</feature>
<dbReference type="FunFam" id="3.40.50.11210:FF:000007">
    <property type="entry name" value="Tuberous sclerosis 2"/>
    <property type="match status" value="1"/>
</dbReference>
<dbReference type="InterPro" id="IPR018515">
    <property type="entry name" value="Tuberin-type_domain"/>
</dbReference>
<accession>A0A5C3Q4K0</accession>
<reference evidence="4 5" key="1">
    <citation type="journal article" date="2019" name="Nat. Ecol. Evol.">
        <title>Megaphylogeny resolves global patterns of mushroom evolution.</title>
        <authorList>
            <person name="Varga T."/>
            <person name="Krizsan K."/>
            <person name="Foldi C."/>
            <person name="Dima B."/>
            <person name="Sanchez-Garcia M."/>
            <person name="Sanchez-Ramirez S."/>
            <person name="Szollosi G.J."/>
            <person name="Szarkandi J.G."/>
            <person name="Papp V."/>
            <person name="Albert L."/>
            <person name="Andreopoulos W."/>
            <person name="Angelini C."/>
            <person name="Antonin V."/>
            <person name="Barry K.W."/>
            <person name="Bougher N.L."/>
            <person name="Buchanan P."/>
            <person name="Buyck B."/>
            <person name="Bense V."/>
            <person name="Catcheside P."/>
            <person name="Chovatia M."/>
            <person name="Cooper J."/>
            <person name="Damon W."/>
            <person name="Desjardin D."/>
            <person name="Finy P."/>
            <person name="Geml J."/>
            <person name="Haridas S."/>
            <person name="Hughes K."/>
            <person name="Justo A."/>
            <person name="Karasinski D."/>
            <person name="Kautmanova I."/>
            <person name="Kiss B."/>
            <person name="Kocsube S."/>
            <person name="Kotiranta H."/>
            <person name="LaButti K.M."/>
            <person name="Lechner B.E."/>
            <person name="Liimatainen K."/>
            <person name="Lipzen A."/>
            <person name="Lukacs Z."/>
            <person name="Mihaltcheva S."/>
            <person name="Morgado L.N."/>
            <person name="Niskanen T."/>
            <person name="Noordeloos M.E."/>
            <person name="Ohm R.A."/>
            <person name="Ortiz-Santana B."/>
            <person name="Ovrebo C."/>
            <person name="Racz N."/>
            <person name="Riley R."/>
            <person name="Savchenko A."/>
            <person name="Shiryaev A."/>
            <person name="Soop K."/>
            <person name="Spirin V."/>
            <person name="Szebenyi C."/>
            <person name="Tomsovsky M."/>
            <person name="Tulloss R.E."/>
            <person name="Uehling J."/>
            <person name="Grigoriev I.V."/>
            <person name="Vagvolgyi C."/>
            <person name="Papp T."/>
            <person name="Martin F.M."/>
            <person name="Miettinen O."/>
            <person name="Hibbett D.S."/>
            <person name="Nagy L.G."/>
        </authorList>
    </citation>
    <scope>NUCLEOTIDE SEQUENCE [LARGE SCALE GENOMIC DNA]</scope>
    <source>
        <strain evidence="4 5">CBS 309.79</strain>
    </source>
</reference>
<dbReference type="InterPro" id="IPR035974">
    <property type="entry name" value="Rap/Ran-GAP_sf"/>
</dbReference>
<dbReference type="InterPro" id="IPR027107">
    <property type="entry name" value="Tuberin/Ral-act_asu"/>
</dbReference>
<dbReference type="InterPro" id="IPR000331">
    <property type="entry name" value="Rap/Ran_GAP_dom"/>
</dbReference>
<evidence type="ECO:0000256" key="1">
    <source>
        <dbReference type="ARBA" id="ARBA00022468"/>
    </source>
</evidence>
<name>A0A5C3Q4K0_9AGAR</name>
<dbReference type="GO" id="GO:0033596">
    <property type="term" value="C:TSC1-TSC2 complex"/>
    <property type="evidence" value="ECO:0007669"/>
    <property type="project" value="TreeGrafter"/>
</dbReference>
<dbReference type="GO" id="GO:0005634">
    <property type="term" value="C:nucleus"/>
    <property type="evidence" value="ECO:0007669"/>
    <property type="project" value="InterPro"/>
</dbReference>
<dbReference type="GO" id="GO:0005096">
    <property type="term" value="F:GTPase activator activity"/>
    <property type="evidence" value="ECO:0007669"/>
    <property type="project" value="UniProtKB-KW"/>
</dbReference>
<protein>
    <recommendedName>
        <fullName evidence="3">Rap-GAP domain-containing protein</fullName>
    </recommendedName>
</protein>
<organism evidence="4 5">
    <name type="scientific">Pterulicium gracile</name>
    <dbReference type="NCBI Taxonomy" id="1884261"/>
    <lineage>
        <taxon>Eukaryota</taxon>
        <taxon>Fungi</taxon>
        <taxon>Dikarya</taxon>
        <taxon>Basidiomycota</taxon>
        <taxon>Agaricomycotina</taxon>
        <taxon>Agaricomycetes</taxon>
        <taxon>Agaricomycetidae</taxon>
        <taxon>Agaricales</taxon>
        <taxon>Pleurotineae</taxon>
        <taxon>Pterulaceae</taxon>
        <taxon>Pterulicium</taxon>
    </lineage>
</organism>
<dbReference type="Proteomes" id="UP000305067">
    <property type="component" value="Unassembled WGS sequence"/>
</dbReference>
<dbReference type="GO" id="GO:0051056">
    <property type="term" value="P:regulation of small GTPase mediated signal transduction"/>
    <property type="evidence" value="ECO:0007669"/>
    <property type="project" value="InterPro"/>
</dbReference>
<dbReference type="SUPFAM" id="SSF111347">
    <property type="entry name" value="Rap/Ran-GAP"/>
    <property type="match status" value="1"/>
</dbReference>
<dbReference type="PROSITE" id="PS50085">
    <property type="entry name" value="RAPGAP"/>
    <property type="match status" value="1"/>
</dbReference>
<feature type="region of interest" description="Disordered" evidence="2">
    <location>
        <begin position="1412"/>
        <end position="1436"/>
    </location>
</feature>
<evidence type="ECO:0000256" key="2">
    <source>
        <dbReference type="SAM" id="MobiDB-lite"/>
    </source>
</evidence>
<dbReference type="PANTHER" id="PTHR10063">
    <property type="entry name" value="TUBERIN"/>
    <property type="match status" value="1"/>
</dbReference>
<feature type="compositionally biased region" description="Basic and acidic residues" evidence="2">
    <location>
        <begin position="932"/>
        <end position="943"/>
    </location>
</feature>
<dbReference type="PANTHER" id="PTHR10063:SF0">
    <property type="entry name" value="TUBERIN"/>
    <property type="match status" value="1"/>
</dbReference>
<dbReference type="InterPro" id="IPR024584">
    <property type="entry name" value="Tuberin_N"/>
</dbReference>
<dbReference type="GO" id="GO:0032007">
    <property type="term" value="P:negative regulation of TOR signaling"/>
    <property type="evidence" value="ECO:0007669"/>
    <property type="project" value="TreeGrafter"/>
</dbReference>
<evidence type="ECO:0000313" key="4">
    <source>
        <dbReference type="EMBL" id="TFK97004.1"/>
    </source>
</evidence>
<feature type="domain" description="Rap-GAP" evidence="3">
    <location>
        <begin position="1482"/>
        <end position="1720"/>
    </location>
</feature>
<sequence>MSPSNQDDDGGRRATRPRANTSFAANSFGSFAPWRKQKQEIATPYLTTTTHPMPLEELIEALTPPVVPSVQHAKSLANVLSSASPLPQPIVINRILAHLCAKDAPASIQAAGFDVLSTYLENSEAPQLTPSDRLTYFTYFLDPELAWAHELWEARFKALRTLTNWGKEMSGLEAGALEVLRTWIRGAFVGLLGLGFSPLERAETTERERSIGILSLFMTAAFDSVDVASRLPEREKAKMLTFFENLVEVALDNSSLDGMPDVPSVSPAVEITNPMSPTRPSHRRHPSSTSVDSVLPAKTPADTAVHLYLEYLKSQAKTLSWEHLKNILAILFRVLAYFPSRLPRLTVATVHRKGRSTEDKVVAVLSDLFSGHYSATCFNYLRQLLQPPSSAPADIDVCMQVAIGAARTLRNEIRMILKTRLARAYIQRESSLGYSPSGAPSHLDVEREVMERAWPKDETAATSGWISNRLRRMMQQCVEAWAHYSLDTGTVERRAKKERIFDDVAGVLKDVLQEFDSREEPEGSLEEDEAEVVGATLRNLCTYVYTLNNADGTPLQLPLNEPQSASSPFLRTLSHLLSRDYTTFMTPPLSSTLLLLADHLTDMDTSRLPSNMLRQRLLSPSSLDWLDHWGSLLANPVICGPLRPLTRKAVMVALKDTYDSIKDMPVYRRPLSNLVMEFCQRQLKDITSAVEDYDLIWIVLGQEVVLSSVDAAKSDNDDDTVDRYIGLFLQMIQGHSDPEEEEDDPFLTGMAEMTLPSAGSTSTSYPNIASPPVLSRVQTEVQGQGNPSALPSVMSLLSSLSGNPPGSTTPGSSLHEARTTPSPLPAGSCKISVGPINALITVFCQLAFTPLAQFETSIRLVMRVYMILVDLLNTTTSPRVRLAILKFVMHLRADRDHHVYYAHTGFDMDDHVRTLAALVNHAQSTSTSPPEPSERSRRTEQRPSRARTINSRSGGRPSNQSRSRSRAPRLMASTGRRRPTEPLWYIPDVISFTPPESETPSVSLVSYNPEGPADAVLQISEYLDAIVGILQKEANWEVLSYVLCHLPAQLANKHLFCGPLCRSAIVKIMSTMCGAIVQSDSVDAETDGWARGIPNRDASGLAYHTLSVMVSYKRCFDKQQRHMLVDIFQRGLDGQHSTIKCCLHALTLSAFDLELSMTKYLSQILEKLSQIMSIPEMAVHILGFIGVVGSRPSLYSNFTDDDYKMVFGVALQYLQHHNRMGGSPTIPWALSQYVRVISYYIVYIWFLAIKLPDRPRHVNYIVRQVLIANEGKEQVDESSEVCFDWLARYTYASADPRPASSVLGDILMKPSVPGAARAIPTSEKTWVLGSSVVTIRSLPKLGWVEVMSRRPSGYTKFLCRVENLPLVGPGDVNPDLVSTVASLIMDRSPGHVDSLDEEDESKQGEEYKTLIVGEEGDEDDEKPTDPDSVTGYVWSKTAPSQRRKDVAVDPSFFALQLSSYPERLSSRQPQMLVNPDKVPAFIRSLDRTPVIDTHKVGVMYVAPGQTDESEILRNTHGSPAYTRFLEGLGRLINLRDQVDVYAGGLDPDEDGEYAYAWWDDTGQVLYHTATMMPTLPDDPQCTNKKRHLGNDFVKIVWNDSGTPYRFETLSTQFQFINIVIEPHSFGAIAAFSDNLHENEYFKVIVQRAPGMSEFTPIGNFKLISAKSLPLLVRQLALLADWYASIFQHTQGDTEQVEFTTNWQHRLRAIKRFKTQQMDAARARAPGPGEGSGDAMEQEVYRDFSASF</sequence>
<feature type="region of interest" description="Disordered" evidence="2">
    <location>
        <begin position="794"/>
        <end position="823"/>
    </location>
</feature>
<feature type="compositionally biased region" description="Low complexity" evidence="2">
    <location>
        <begin position="794"/>
        <end position="814"/>
    </location>
</feature>
<dbReference type="EMBL" id="ML178852">
    <property type="protein sequence ID" value="TFK97004.1"/>
    <property type="molecule type" value="Genomic_DNA"/>
</dbReference>
<dbReference type="Pfam" id="PF11864">
    <property type="entry name" value="DUF3384"/>
    <property type="match status" value="1"/>
</dbReference>
<feature type="region of interest" description="Disordered" evidence="2">
    <location>
        <begin position="1"/>
        <end position="22"/>
    </location>
</feature>
<evidence type="ECO:0000259" key="3">
    <source>
        <dbReference type="PROSITE" id="PS50085"/>
    </source>
</evidence>
<dbReference type="Pfam" id="PF03542">
    <property type="entry name" value="Tuberin"/>
    <property type="match status" value="1"/>
</dbReference>
<dbReference type="OrthoDB" id="19311at2759"/>
<dbReference type="Pfam" id="PF02145">
    <property type="entry name" value="Rap_GAP"/>
    <property type="match status" value="1"/>
</dbReference>
<dbReference type="SUPFAM" id="SSF48371">
    <property type="entry name" value="ARM repeat"/>
    <property type="match status" value="1"/>
</dbReference>